<dbReference type="GO" id="GO:0008270">
    <property type="term" value="F:zinc ion binding"/>
    <property type="evidence" value="ECO:0007669"/>
    <property type="project" value="InterPro"/>
</dbReference>
<evidence type="ECO:0000256" key="2">
    <source>
        <dbReference type="ARBA" id="ARBA00022737"/>
    </source>
</evidence>
<dbReference type="SUPFAM" id="SSF57845">
    <property type="entry name" value="B-box zinc-binding domain"/>
    <property type="match status" value="1"/>
</dbReference>
<feature type="repeat" description="NHL" evidence="3">
    <location>
        <begin position="451"/>
        <end position="491"/>
    </location>
</feature>
<dbReference type="Gene3D" id="3.30.160.60">
    <property type="entry name" value="Classic Zinc Finger"/>
    <property type="match status" value="1"/>
</dbReference>
<dbReference type="Pfam" id="PF00643">
    <property type="entry name" value="zf-B_box"/>
    <property type="match status" value="1"/>
</dbReference>
<dbReference type="InterPro" id="IPR000315">
    <property type="entry name" value="Znf_B-box"/>
</dbReference>
<accession>A0A0L0D4K2</accession>
<gene>
    <name evidence="6" type="ORF">AMSG_03720</name>
</gene>
<dbReference type="EMBL" id="GL349446">
    <property type="protein sequence ID" value="KNC47287.1"/>
    <property type="molecule type" value="Genomic_DNA"/>
</dbReference>
<dbReference type="SUPFAM" id="SSF63829">
    <property type="entry name" value="Calcium-dependent phosphotriesterase"/>
    <property type="match status" value="1"/>
</dbReference>
<evidence type="ECO:0000256" key="3">
    <source>
        <dbReference type="PROSITE-ProRule" id="PRU00504"/>
    </source>
</evidence>
<feature type="domain" description="RING-type" evidence="5">
    <location>
        <begin position="10"/>
        <end position="42"/>
    </location>
</feature>
<evidence type="ECO:0000313" key="6">
    <source>
        <dbReference type="EMBL" id="KNC47287.1"/>
    </source>
</evidence>
<dbReference type="Proteomes" id="UP000054408">
    <property type="component" value="Unassembled WGS sequence"/>
</dbReference>
<keyword evidence="7" id="KW-1185">Reference proteome</keyword>
<dbReference type="InterPro" id="IPR011042">
    <property type="entry name" value="6-blade_b-propeller_TolB-like"/>
</dbReference>
<dbReference type="AlphaFoldDB" id="A0A0L0D4K2"/>
<evidence type="ECO:0000256" key="4">
    <source>
        <dbReference type="SAM" id="MobiDB-lite"/>
    </source>
</evidence>
<feature type="region of interest" description="Disordered" evidence="4">
    <location>
        <begin position="382"/>
        <end position="441"/>
    </location>
</feature>
<evidence type="ECO:0000259" key="5">
    <source>
        <dbReference type="SMART" id="SM00184"/>
    </source>
</evidence>
<feature type="repeat" description="NHL" evidence="3">
    <location>
        <begin position="542"/>
        <end position="583"/>
    </location>
</feature>
<dbReference type="CDD" id="cd05819">
    <property type="entry name" value="NHL"/>
    <property type="match status" value="1"/>
</dbReference>
<dbReference type="RefSeq" id="XP_013759628.1">
    <property type="nucleotide sequence ID" value="XM_013904174.1"/>
</dbReference>
<dbReference type="OMA" id="LHDCAHI"/>
<dbReference type="PANTHER" id="PTHR25462:SF306">
    <property type="entry name" value="TRIPARTITE MOTIF CONTAINING 9"/>
    <property type="match status" value="1"/>
</dbReference>
<dbReference type="GO" id="GO:0061630">
    <property type="term" value="F:ubiquitin protein ligase activity"/>
    <property type="evidence" value="ECO:0007669"/>
    <property type="project" value="TreeGrafter"/>
</dbReference>
<dbReference type="PROSITE" id="PS51125">
    <property type="entry name" value="NHL"/>
    <property type="match status" value="3"/>
</dbReference>
<dbReference type="InterPro" id="IPR001841">
    <property type="entry name" value="Znf_RING"/>
</dbReference>
<evidence type="ECO:0000313" key="7">
    <source>
        <dbReference type="Proteomes" id="UP000054408"/>
    </source>
</evidence>
<dbReference type="Gene3D" id="3.30.40.10">
    <property type="entry name" value="Zinc/RING finger domain, C3HC4 (zinc finger)"/>
    <property type="match status" value="1"/>
</dbReference>
<protein>
    <submittedName>
        <fullName evidence="6">NHL repeat containing protein</fullName>
    </submittedName>
</protein>
<feature type="compositionally biased region" description="Low complexity" evidence="4">
    <location>
        <begin position="405"/>
        <end position="424"/>
    </location>
</feature>
<name>A0A0L0D4K2_THETB</name>
<dbReference type="SMART" id="SM00184">
    <property type="entry name" value="RING"/>
    <property type="match status" value="1"/>
</dbReference>
<dbReference type="GeneID" id="25563298"/>
<dbReference type="Gene3D" id="2.120.10.30">
    <property type="entry name" value="TolB, C-terminal domain"/>
    <property type="match status" value="2"/>
</dbReference>
<dbReference type="eggNOG" id="KOG2177">
    <property type="taxonomic scope" value="Eukaryota"/>
</dbReference>
<dbReference type="STRING" id="461836.A0A0L0D4K2"/>
<feature type="repeat" description="NHL" evidence="3">
    <location>
        <begin position="494"/>
        <end position="533"/>
    </location>
</feature>
<keyword evidence="1" id="KW-0479">Metal-binding</keyword>
<dbReference type="PANTHER" id="PTHR25462">
    <property type="entry name" value="BONUS, ISOFORM C-RELATED"/>
    <property type="match status" value="1"/>
</dbReference>
<sequence>MAQAAFRTTCAGCGAPYRDPRLLPCLHTACASCAASGPCPVCTAALPPGAAAGDLPRNLLVANVLTRAALAAGPASPTPPPCAVCCPPPPLTGPDRAKPPLAAPPPSAAASYACSQCAYLLCETHARAHAAAAATGRHTLAVLHSDDLPPVHAPALCGRHQPSDADNAPPLPRSAAGPLPLELYCYSCSELVCSLCVVGAHRGCDVRPVDEAAGDTASALVGLRGELFALANAFSACADTATAAQDRLTASAGQAVTAIDLAFDAVFEALVARKSALIRELESQRAARASTLAAAHHDAMQSHARAASAAAFLGLALEQANPPELLALAPSMTARADTLLATEAAVDVGTSADTQFTLALDPTPAVTAIASLGALLPPTSAPQAAAQLAAHPREPHEPSFRSPSHRVAPSPASSSAPHAPLSHAGPTTLVPDGQSPGRRRIDVVRPRKVWGKYGRALGQFRAPAGIACDAVTGNLVLADKDNSRLVVLDPYGVFLGTVDGGGALRAPTGVALDQSRYYVSDSGCHCVWVLSRESGDVEHVWGSPGSGNGELASPQGVLLLPDGSGTLAIADSGNARIQLFDSSGLFSHKISGLAVSGTELRRPFGLAWLGAGDAEAASGAATPALLVSDLAGGRILAFNMDGTAHALHAQLAGLDLVSPAGLGLLGQRYLLVADYTSHCVVACELASGKSVRFGGHGTAPGLFVNPIDLVVGGRHAAAVVVVDHSNARLQALDLHSALHSVLG</sequence>
<dbReference type="SUPFAM" id="SSF57850">
    <property type="entry name" value="RING/U-box"/>
    <property type="match status" value="1"/>
</dbReference>
<dbReference type="InterPro" id="IPR001258">
    <property type="entry name" value="NHL_repeat"/>
</dbReference>
<proteinExistence type="predicted"/>
<keyword evidence="2" id="KW-0677">Repeat</keyword>
<evidence type="ECO:0000256" key="1">
    <source>
        <dbReference type="ARBA" id="ARBA00022723"/>
    </source>
</evidence>
<dbReference type="InterPro" id="IPR047153">
    <property type="entry name" value="TRIM45/56/19-like"/>
</dbReference>
<dbReference type="OrthoDB" id="342730at2759"/>
<organism evidence="6 7">
    <name type="scientific">Thecamonas trahens ATCC 50062</name>
    <dbReference type="NCBI Taxonomy" id="461836"/>
    <lineage>
        <taxon>Eukaryota</taxon>
        <taxon>Apusozoa</taxon>
        <taxon>Apusomonadida</taxon>
        <taxon>Apusomonadidae</taxon>
        <taxon>Thecamonas</taxon>
    </lineage>
</organism>
<reference evidence="6 7" key="1">
    <citation type="submission" date="2010-05" db="EMBL/GenBank/DDBJ databases">
        <title>The Genome Sequence of Thecamonas trahens ATCC 50062.</title>
        <authorList>
            <consortium name="The Broad Institute Genome Sequencing Platform"/>
            <person name="Russ C."/>
            <person name="Cuomo C."/>
            <person name="Shea T."/>
            <person name="Young S.K."/>
            <person name="Zeng Q."/>
            <person name="Koehrsen M."/>
            <person name="Haas B."/>
            <person name="Borodovsky M."/>
            <person name="Guigo R."/>
            <person name="Alvarado L."/>
            <person name="Berlin A."/>
            <person name="Bochicchio J."/>
            <person name="Borenstein D."/>
            <person name="Chapman S."/>
            <person name="Chen Z."/>
            <person name="Freedman E."/>
            <person name="Gellesch M."/>
            <person name="Goldberg J."/>
            <person name="Griggs A."/>
            <person name="Gujja S."/>
            <person name="Heilman E."/>
            <person name="Heiman D."/>
            <person name="Hepburn T."/>
            <person name="Howarth C."/>
            <person name="Jen D."/>
            <person name="Larson L."/>
            <person name="Mehta T."/>
            <person name="Park D."/>
            <person name="Pearson M."/>
            <person name="Roberts A."/>
            <person name="Saif S."/>
            <person name="Shenoy N."/>
            <person name="Sisk P."/>
            <person name="Stolte C."/>
            <person name="Sykes S."/>
            <person name="Thomson T."/>
            <person name="Walk T."/>
            <person name="White J."/>
            <person name="Yandava C."/>
            <person name="Burger G."/>
            <person name="Gray M.W."/>
            <person name="Holland P.W.H."/>
            <person name="King N."/>
            <person name="Lang F.B.F."/>
            <person name="Roger A.J."/>
            <person name="Ruiz-Trillo I."/>
            <person name="Lander E."/>
            <person name="Nusbaum C."/>
        </authorList>
    </citation>
    <scope>NUCLEOTIDE SEQUENCE [LARGE SCALE GENOMIC DNA]</scope>
    <source>
        <strain evidence="6 7">ATCC 50062</strain>
    </source>
</reference>
<dbReference type="InterPro" id="IPR013083">
    <property type="entry name" value="Znf_RING/FYVE/PHD"/>
</dbReference>